<organism evidence="10 11">
    <name type="scientific">Trinickia violacea</name>
    <dbReference type="NCBI Taxonomy" id="2571746"/>
    <lineage>
        <taxon>Bacteria</taxon>
        <taxon>Pseudomonadati</taxon>
        <taxon>Pseudomonadota</taxon>
        <taxon>Betaproteobacteria</taxon>
        <taxon>Burkholderiales</taxon>
        <taxon>Burkholderiaceae</taxon>
        <taxon>Trinickia</taxon>
    </lineage>
</organism>
<evidence type="ECO:0000256" key="1">
    <source>
        <dbReference type="ARBA" id="ARBA00004922"/>
    </source>
</evidence>
<keyword evidence="5" id="KW-0808">Transferase</keyword>
<dbReference type="PANTHER" id="PTHR44835">
    <property type="entry name" value="UDP-N-ACETYLGLUCOSAMINE--PEPTIDE N-ACETYLGLUCOSAMINYLTRANSFERASE SPINDLY-RELATED"/>
    <property type="match status" value="1"/>
</dbReference>
<dbReference type="Pfam" id="PF13181">
    <property type="entry name" value="TPR_8"/>
    <property type="match status" value="1"/>
</dbReference>
<dbReference type="RefSeq" id="WP_137330597.1">
    <property type="nucleotide sequence ID" value="NZ_CP040077.1"/>
</dbReference>
<dbReference type="InterPro" id="IPR051939">
    <property type="entry name" value="Glycosyltr_41/O-GlcNAc_trsf"/>
</dbReference>
<comment type="pathway">
    <text evidence="1">Protein modification; protein glycosylation.</text>
</comment>
<keyword evidence="7 8" id="KW-0802">TPR repeat</keyword>
<evidence type="ECO:0000313" key="10">
    <source>
        <dbReference type="EMBL" id="QCP47753.1"/>
    </source>
</evidence>
<feature type="repeat" description="TPR" evidence="8">
    <location>
        <begin position="213"/>
        <end position="246"/>
    </location>
</feature>
<dbReference type="SUPFAM" id="SSF48452">
    <property type="entry name" value="TPR-like"/>
    <property type="match status" value="1"/>
</dbReference>
<dbReference type="AlphaFoldDB" id="A0A4P8ILR7"/>
<gene>
    <name evidence="10" type="ORF">FAZ95_00290</name>
</gene>
<accession>A0A4P8ILR7</accession>
<evidence type="ECO:0000259" key="9">
    <source>
        <dbReference type="Pfam" id="PF13844"/>
    </source>
</evidence>
<evidence type="ECO:0000256" key="3">
    <source>
        <dbReference type="ARBA" id="ARBA00011970"/>
    </source>
</evidence>
<feature type="repeat" description="TPR" evidence="8">
    <location>
        <begin position="44"/>
        <end position="77"/>
    </location>
</feature>
<feature type="domain" description="O-GlcNAc transferase C-terminal" evidence="9">
    <location>
        <begin position="467"/>
        <end position="642"/>
    </location>
</feature>
<evidence type="ECO:0000256" key="6">
    <source>
        <dbReference type="ARBA" id="ARBA00022737"/>
    </source>
</evidence>
<dbReference type="PANTHER" id="PTHR44835:SF1">
    <property type="entry name" value="PROTEIN O-GLCNAC TRANSFERASE"/>
    <property type="match status" value="1"/>
</dbReference>
<keyword evidence="6" id="KW-0677">Repeat</keyword>
<keyword evidence="4" id="KW-0328">Glycosyltransferase</keyword>
<keyword evidence="11" id="KW-1185">Reference proteome</keyword>
<proteinExistence type="inferred from homology"/>
<feature type="domain" description="O-GlcNAc transferase C-terminal" evidence="9">
    <location>
        <begin position="292"/>
        <end position="445"/>
    </location>
</feature>
<dbReference type="InterPro" id="IPR029489">
    <property type="entry name" value="OGT/SEC/SPY_C"/>
</dbReference>
<protein>
    <recommendedName>
        <fullName evidence="3">protein O-GlcNAc transferase</fullName>
        <ecNumber evidence="3">2.4.1.255</ecNumber>
    </recommendedName>
</protein>
<evidence type="ECO:0000256" key="8">
    <source>
        <dbReference type="PROSITE-ProRule" id="PRU00339"/>
    </source>
</evidence>
<feature type="repeat" description="TPR" evidence="8">
    <location>
        <begin position="145"/>
        <end position="178"/>
    </location>
</feature>
<dbReference type="Gene3D" id="1.25.40.10">
    <property type="entry name" value="Tetratricopeptide repeat domain"/>
    <property type="match status" value="4"/>
</dbReference>
<dbReference type="Proteomes" id="UP000298656">
    <property type="component" value="Chromosome 1"/>
</dbReference>
<evidence type="ECO:0000313" key="11">
    <source>
        <dbReference type="Proteomes" id="UP000298656"/>
    </source>
</evidence>
<dbReference type="KEGG" id="tvl:FAZ95_00290"/>
<dbReference type="Pfam" id="PF14559">
    <property type="entry name" value="TPR_19"/>
    <property type="match status" value="1"/>
</dbReference>
<dbReference type="Gene3D" id="3.40.50.11380">
    <property type="match status" value="1"/>
</dbReference>
<dbReference type="PROSITE" id="PS50005">
    <property type="entry name" value="TPR"/>
    <property type="match status" value="5"/>
</dbReference>
<dbReference type="Pfam" id="PF13414">
    <property type="entry name" value="TPR_11"/>
    <property type="match status" value="1"/>
</dbReference>
<feature type="repeat" description="TPR" evidence="8">
    <location>
        <begin position="10"/>
        <end position="43"/>
    </location>
</feature>
<evidence type="ECO:0000256" key="2">
    <source>
        <dbReference type="ARBA" id="ARBA00005386"/>
    </source>
</evidence>
<dbReference type="OrthoDB" id="101857at2"/>
<dbReference type="InterPro" id="IPR019734">
    <property type="entry name" value="TPR_rpt"/>
</dbReference>
<sequence length="659" mass="72290">MNAIAPETISRQAVDAGLGHHQAGRFEQAQVLYEHALQLVPRNADALHLLGVIAMQQGRYADALDLIARAIEISPQSIYYDNLGSAMRGWGKLAAAAESYGQAIALDAGNVNAHNNLGYVLQQMRLHAAAATSFRTATVLKPDFADAHCNLGNALRELGDLDGAVEHCRRALEINPALGEAHNNLGNAFKNQGKLTEAAQCYERALALSPHEPQIPLNLGIVRREEGRHDAAIACFRQAIALRPSWAHAWSNLLFSLSFAPGVTPADYLAEAAEFGRRVGAEVRPYTDWRIDTAAGAPLRIGFVSGDLRAHPVGFFLESVLAQFDPARIRLFAYTTRPQEDELTARIKPRFAAWRSIVDMNDEAAARAIRDDGIHILFDMAGHTDGNRLPVFAWKPAPVQVSWIGYFASTGLAAIDYVLGDDCVLPAGEAHHFVERPWRMPQSYLCFTPPEPPVPIETEPLSADRPLTFGCFSDLVKMNDRVAAVWSRILHAVPGSRLFLKAKQLADAKVRDATLARFAAHGIGAERLVMEGPSQHAEYLAAHNRVDITLSPFPYPGGTTTAESLWMGVPVLCRRGDRFLAHLCESVLRGAGLADWIASDDDDYVARAVAFARDRERLSALRGGLRERVLASSLCDAPRFARMLEGEFARMRRELSIRS</sequence>
<evidence type="ECO:0000256" key="7">
    <source>
        <dbReference type="ARBA" id="ARBA00022803"/>
    </source>
</evidence>
<dbReference type="SMART" id="SM00028">
    <property type="entry name" value="TPR"/>
    <property type="match status" value="7"/>
</dbReference>
<dbReference type="Pfam" id="PF00515">
    <property type="entry name" value="TPR_1"/>
    <property type="match status" value="2"/>
</dbReference>
<reference evidence="10 11" key="1">
    <citation type="submission" date="2019-05" db="EMBL/GenBank/DDBJ databases">
        <title>Burkholderia sp. DHOD12, isolated from subtropical forest soil.</title>
        <authorList>
            <person name="Gao Z.-H."/>
            <person name="Qiu L.-H."/>
        </authorList>
    </citation>
    <scope>NUCLEOTIDE SEQUENCE [LARGE SCALE GENOMIC DNA]</scope>
    <source>
        <strain evidence="10 11">DHOD12</strain>
    </source>
</reference>
<dbReference type="Pfam" id="PF13844">
    <property type="entry name" value="Glyco_transf_41"/>
    <property type="match status" value="2"/>
</dbReference>
<dbReference type="InterPro" id="IPR011990">
    <property type="entry name" value="TPR-like_helical_dom_sf"/>
</dbReference>
<dbReference type="EMBL" id="CP040077">
    <property type="protein sequence ID" value="QCP47753.1"/>
    <property type="molecule type" value="Genomic_DNA"/>
</dbReference>
<feature type="repeat" description="TPR" evidence="8">
    <location>
        <begin position="179"/>
        <end position="212"/>
    </location>
</feature>
<dbReference type="PROSITE" id="PS50293">
    <property type="entry name" value="TPR_REGION"/>
    <property type="match status" value="3"/>
</dbReference>
<evidence type="ECO:0000256" key="4">
    <source>
        <dbReference type="ARBA" id="ARBA00022676"/>
    </source>
</evidence>
<dbReference type="GO" id="GO:0097363">
    <property type="term" value="F:protein O-acetylglucosaminyltransferase activity"/>
    <property type="evidence" value="ECO:0007669"/>
    <property type="project" value="UniProtKB-EC"/>
</dbReference>
<evidence type="ECO:0000256" key="5">
    <source>
        <dbReference type="ARBA" id="ARBA00022679"/>
    </source>
</evidence>
<dbReference type="Gene3D" id="3.40.50.2000">
    <property type="entry name" value="Glycogen Phosphorylase B"/>
    <property type="match status" value="1"/>
</dbReference>
<comment type="similarity">
    <text evidence="2">Belongs to the glycosyltransferase 41 family. O-GlcNAc transferase subfamily.</text>
</comment>
<name>A0A4P8ILR7_9BURK</name>
<dbReference type="EC" id="2.4.1.255" evidence="3"/>
<dbReference type="UniPathway" id="UPA00378"/>